<protein>
    <submittedName>
        <fullName evidence="13">Uncharacterized protein</fullName>
    </submittedName>
</protein>
<dbReference type="InterPro" id="IPR003616">
    <property type="entry name" value="Post-SET_dom"/>
</dbReference>
<proteinExistence type="predicted"/>
<dbReference type="InterPro" id="IPR017441">
    <property type="entry name" value="Protein_kinase_ATP_BS"/>
</dbReference>
<feature type="region of interest" description="Disordered" evidence="8">
    <location>
        <begin position="399"/>
        <end position="425"/>
    </location>
</feature>
<dbReference type="Proteomes" id="UP000777482">
    <property type="component" value="Unassembled WGS sequence"/>
</dbReference>
<feature type="compositionally biased region" description="Polar residues" evidence="8">
    <location>
        <begin position="1028"/>
        <end position="1041"/>
    </location>
</feature>
<feature type="compositionally biased region" description="Pro residues" evidence="8">
    <location>
        <begin position="1060"/>
        <end position="1081"/>
    </location>
</feature>
<dbReference type="PROSITE" id="PS00107">
    <property type="entry name" value="PROTEIN_KINASE_ATP"/>
    <property type="match status" value="1"/>
</dbReference>
<dbReference type="PROSITE" id="PS50868">
    <property type="entry name" value="POST_SET"/>
    <property type="match status" value="1"/>
</dbReference>
<dbReference type="InterPro" id="IPR045270">
    <property type="entry name" value="STKc_AGC"/>
</dbReference>
<evidence type="ECO:0000313" key="13">
    <source>
        <dbReference type="EMBL" id="KAG0660634.1"/>
    </source>
</evidence>
<feature type="region of interest" description="Disordered" evidence="8">
    <location>
        <begin position="1194"/>
        <end position="1261"/>
    </location>
</feature>
<dbReference type="Pfam" id="PF26200">
    <property type="entry name" value="Rcat_RNF216"/>
    <property type="match status" value="1"/>
</dbReference>
<evidence type="ECO:0000256" key="9">
    <source>
        <dbReference type="SAM" id="Phobius"/>
    </source>
</evidence>
<dbReference type="InterPro" id="IPR000719">
    <property type="entry name" value="Prot_kinase_dom"/>
</dbReference>
<dbReference type="Gene3D" id="1.10.510.10">
    <property type="entry name" value="Transferase(Phosphotransferase) domain 1"/>
    <property type="match status" value="1"/>
</dbReference>
<feature type="region of interest" description="Disordered" evidence="8">
    <location>
        <begin position="1296"/>
        <end position="1334"/>
    </location>
</feature>
<dbReference type="CDD" id="cd20353">
    <property type="entry name" value="Rcat_RBR_RNF216"/>
    <property type="match status" value="1"/>
</dbReference>
<evidence type="ECO:0000256" key="8">
    <source>
        <dbReference type="SAM" id="MobiDB-lite"/>
    </source>
</evidence>
<dbReference type="Pfam" id="PF00168">
    <property type="entry name" value="C2"/>
    <property type="match status" value="2"/>
</dbReference>
<dbReference type="FunFam" id="1.10.510.10:FF:000008">
    <property type="entry name" value="Non-specific serine/threonine protein kinase"/>
    <property type="match status" value="1"/>
</dbReference>
<feature type="domain" description="Protein kinase" evidence="10">
    <location>
        <begin position="1440"/>
        <end position="1700"/>
    </location>
</feature>
<keyword evidence="5" id="KW-0418">Kinase</keyword>
<feature type="region of interest" description="Disordered" evidence="8">
    <location>
        <begin position="1806"/>
        <end position="1859"/>
    </location>
</feature>
<feature type="binding site" evidence="7">
    <location>
        <position position="1473"/>
    </location>
    <ligand>
        <name>ATP</name>
        <dbReference type="ChEBI" id="CHEBI:30616"/>
    </ligand>
</feature>
<dbReference type="InterPro" id="IPR047546">
    <property type="entry name" value="Rcat_RBR_RNF216"/>
</dbReference>
<evidence type="ECO:0000313" key="14">
    <source>
        <dbReference type="Proteomes" id="UP000777482"/>
    </source>
</evidence>
<reference evidence="13 14" key="1">
    <citation type="submission" date="2020-11" db="EMBL/GenBank/DDBJ databases">
        <title>Kefir isolates.</title>
        <authorList>
            <person name="Marcisauskas S."/>
            <person name="Kim Y."/>
            <person name="Blasche S."/>
        </authorList>
    </citation>
    <scope>NUCLEOTIDE SEQUENCE [LARGE SCALE GENOMIC DNA]</scope>
    <source>
        <strain evidence="13 14">KR</strain>
    </source>
</reference>
<evidence type="ECO:0000259" key="12">
    <source>
        <dbReference type="PROSITE" id="PS51285"/>
    </source>
</evidence>
<feature type="compositionally biased region" description="Low complexity" evidence="8">
    <location>
        <begin position="1228"/>
        <end position="1250"/>
    </location>
</feature>
<keyword evidence="9" id="KW-0812">Transmembrane</keyword>
<feature type="compositionally biased region" description="Low complexity" evidence="8">
    <location>
        <begin position="812"/>
        <end position="826"/>
    </location>
</feature>
<evidence type="ECO:0000259" key="10">
    <source>
        <dbReference type="PROSITE" id="PS50011"/>
    </source>
</evidence>
<dbReference type="GO" id="GO:0004674">
    <property type="term" value="F:protein serine/threonine kinase activity"/>
    <property type="evidence" value="ECO:0007669"/>
    <property type="project" value="UniProtKB-KW"/>
</dbReference>
<comment type="caution">
    <text evidence="13">The sequence shown here is derived from an EMBL/GenBank/DDBJ whole genome shotgun (WGS) entry which is preliminary data.</text>
</comment>
<dbReference type="SUPFAM" id="SSF57850">
    <property type="entry name" value="RING/U-box"/>
    <property type="match status" value="1"/>
</dbReference>
<evidence type="ECO:0000256" key="5">
    <source>
        <dbReference type="ARBA" id="ARBA00022777"/>
    </source>
</evidence>
<dbReference type="SUPFAM" id="SSF56112">
    <property type="entry name" value="Protein kinase-like (PK-like)"/>
    <property type="match status" value="1"/>
</dbReference>
<dbReference type="SMART" id="SM00239">
    <property type="entry name" value="C2"/>
    <property type="match status" value="1"/>
</dbReference>
<feature type="domain" description="AGC-kinase C-terminal" evidence="12">
    <location>
        <begin position="1701"/>
        <end position="1805"/>
    </location>
</feature>
<evidence type="ECO:0000259" key="11">
    <source>
        <dbReference type="PROSITE" id="PS50868"/>
    </source>
</evidence>
<keyword evidence="9" id="KW-0472">Membrane</keyword>
<dbReference type="EMBL" id="PUHQ01000042">
    <property type="protein sequence ID" value="KAG0660634.1"/>
    <property type="molecule type" value="Genomic_DNA"/>
</dbReference>
<feature type="domain" description="Post-SET" evidence="11">
    <location>
        <begin position="868"/>
        <end position="884"/>
    </location>
</feature>
<feature type="compositionally biased region" description="Polar residues" evidence="8">
    <location>
        <begin position="1311"/>
        <end position="1323"/>
    </location>
</feature>
<evidence type="ECO:0000256" key="4">
    <source>
        <dbReference type="ARBA" id="ARBA00022741"/>
    </source>
</evidence>
<dbReference type="PROSITE" id="PS51285">
    <property type="entry name" value="AGC_KINASE_CTER"/>
    <property type="match status" value="1"/>
</dbReference>
<feature type="region of interest" description="Disordered" evidence="8">
    <location>
        <begin position="364"/>
        <end position="387"/>
    </location>
</feature>
<feature type="region of interest" description="Disordered" evidence="8">
    <location>
        <begin position="1749"/>
        <end position="1783"/>
    </location>
</feature>
<feature type="region of interest" description="Disordered" evidence="8">
    <location>
        <begin position="1026"/>
        <end position="1131"/>
    </location>
</feature>
<keyword evidence="1" id="KW-0723">Serine/threonine-protein kinase</keyword>
<dbReference type="InterPro" id="IPR008271">
    <property type="entry name" value="Ser/Thr_kinase_AS"/>
</dbReference>
<feature type="compositionally biased region" description="Basic and acidic residues" evidence="8">
    <location>
        <begin position="1812"/>
        <end position="1833"/>
    </location>
</feature>
<keyword evidence="4 7" id="KW-0547">Nucleotide-binding</keyword>
<dbReference type="GO" id="GO:0005524">
    <property type="term" value="F:ATP binding"/>
    <property type="evidence" value="ECO:0007669"/>
    <property type="project" value="UniProtKB-UniRule"/>
</dbReference>
<dbReference type="InterPro" id="IPR011009">
    <property type="entry name" value="Kinase-like_dom_sf"/>
</dbReference>
<dbReference type="PROSITE" id="PS00108">
    <property type="entry name" value="PROTEIN_KINASE_ST"/>
    <property type="match status" value="1"/>
</dbReference>
<accession>A0A9P7B5A8</accession>
<evidence type="ECO:0000256" key="7">
    <source>
        <dbReference type="PROSITE-ProRule" id="PRU10141"/>
    </source>
</evidence>
<evidence type="ECO:0000256" key="6">
    <source>
        <dbReference type="ARBA" id="ARBA00022840"/>
    </source>
</evidence>
<feature type="region of interest" description="Disordered" evidence="8">
    <location>
        <begin position="808"/>
        <end position="833"/>
    </location>
</feature>
<sequence>MARGSPEAVATIAEGALALLQQLFPSADSAFLRSCISHHQQHLHRRSTPPTTTAIAIASIVERVSDKLLESGTADEGHAAREWPVVRWWRYEEDCDGDDDEEPPSGHQGRRGRGSGSTIAVRQDVGTAFAPEGRDAAEAAPARRRRRRVPDLTTERNLALIRLHRIFPTVPIPDLREAILSLADDDADVGPFALWTGVETLLARRAKEEEEARRRRRSKERGDSAPWWRDIVAGFGGFGLLPSRPSSPISAAAAPIQEDPVLTRHDLFHSPSYDAALIEHFASLFPPALIRRPRIERVVRQQGGSYASLRQRLEAMVLEAGGGGGGDDADGGEWGRGARGGGGGVAAVAKWWKRLTRIEAQEARVALPRASPPPQQQGQSGSTRRHPFLEREIEAFERRARQAPGASPRLSAGTPSLAIDGDDENNTAADDHFECQCCFSSSEPSSPETRFSCDHTDDNDNNTKHSFCRTCVRSLAQNYAFGETPLSTVSLERFVLPCMAATTSDQPCLGMIGRDELRRALDEQLLSALERRMTEAVLERFAAAAAATPRRRDGSNTTNTTLVRCPFCPYAELVDPKPGPLVETFCPAWVREPFPPSASDILRSVLGTSILLPLLAITLALLVLVTPARRLERTYERVVVNAAASSSPPDAGSTSLTLLDRLILEPQLLPTIVFAHLAELCERVRAHRHGQRTVFRCRNVGEAVQGGRRPRWEVVMRMDALDAQVLDWSKNAEEKEEEEERDPHVEMRRRERLVRFLWGDEAEDDAADSPFSSASQQQPSERTPSCGRVSCLLCQAALNPAAPSLHTCRAGSSSSSSATTTDSNVSPQERAEESLRLAVEKAMSAAVVRECERCGAGLTKKGGEGACNKVTCRCGFAYCHACLGPISSWDGYRHFCPHPRDPLHPNQCPEPGCTKCSLWIEPDLTKRRRQAADRAREQWARENPEWAEAVAKSKPLRAVGADLHLNPVYETTLDYYDRCVEWHGDAAPASPTPFQALLDARLHAHLNGSREAVDDLLLPLPHERHSARTSFSTTPLQQLSKGDTPPLPLSPAEATYCQLYPPPPHLSPVPTPPRDLSPSRPPRPRLGTGSSPIKQSVTMLLPPDQDSNGGRENGGGGGARASATRSSTQLRHIVRDELGDGGDDDLEARHDSMPTTELIGRLRVRVVEAKGLAVPEGRTCKPYVLLQYDRTDSVSREWGAPPPDATPSKDGKKGALRRKRPPSGSAGGEVTVRRVGGTTSSAGSSSSSTAPNAGADASNGPNRAIAAAFGSKRSTSGESTGNNGSAAPAVVASLKSVSVREPSPPPLLPSASQTTRPVSSDQPTGDPAEIGTPDCPIWNHTATFDVVSPGRTILVCVYDKLAPQGGDASRIHGFLGASVFEPPLLGLNEGEVVDKGADGEGLDVWVPVTSALDPTVGGEIHLRLLFEPLHSPPRLTVDDFQILRRIGQGSFGQVFRVRKRDTKRIYAMKVIRKSSLNTPEALAQVVTERTVLAKTNDCPFLVGLKFSFQSAEELFLVMDYKGGGEVFQHLQRDGGRFGEDKVRFYVAEIVLALDFLHSKNIVYRDLKPENCLLDGSGHVVLCDFGLSKVLDSADAKCRTLCGTTSFLAPEVLLDVGYSYPADWWSLGVLLFEMCFGWSPFYAESRIEEYERILQMEIKIPNKRGYGPEVKDLLLKLLERDPEKRLGAKRGAAELQGHPFFASIDWAKLAVRRVSPPFKPVTHADDDEPDYYDNGGTWCFSGDKCWQQPRGGNGTRASPMPMALAENGSDARGSSLVADGGRGSSTACRLVRNFTWVAKPSRPAAAESAALAPEKEAGARTPADSKEVRGRGDNDNNNNNNNSSTTSARHHFSERVQNDHLSRRSSCTMLFVRGFEQDVGAPARGGLMRMKTEGQEEGVRAGSDPFWLVTLFFRSSEWFSTFGIFSAVFFVAAVVAIGENHYAHLSFKNCKLTSAAAGFGPIPQDGEFQPSSSDARQVWGEKRVDIGDRAGDHAQRAFASFGRKESWLHAATEQRVGVSSSREDACSVQATDTKDSTSTPPPTRLAQRVKVSPLSSVPLYVVCPHTDATPSPTSPTSLLSDLGLDGSADSACAPSRPASFSTTIATSLSSSTVVPQRPYLQRRRKDANTAW</sequence>
<keyword evidence="9" id="KW-1133">Transmembrane helix</keyword>
<dbReference type="InterPro" id="IPR047544">
    <property type="entry name" value="RING-HC_RBR_RNF216"/>
</dbReference>
<dbReference type="PROSITE" id="PS50011">
    <property type="entry name" value="PROTEIN_KINASE_DOM"/>
    <property type="match status" value="1"/>
</dbReference>
<dbReference type="Pfam" id="PF00069">
    <property type="entry name" value="Pkinase"/>
    <property type="match status" value="1"/>
</dbReference>
<name>A0A9P7B5A8_RHOMI</name>
<dbReference type="PANTHER" id="PTHR24351">
    <property type="entry name" value="RIBOSOMAL PROTEIN S6 KINASE"/>
    <property type="match status" value="1"/>
</dbReference>
<dbReference type="CDD" id="cd05123">
    <property type="entry name" value="STKc_AGC"/>
    <property type="match status" value="1"/>
</dbReference>
<dbReference type="Gene3D" id="3.30.200.20">
    <property type="entry name" value="Phosphorylase Kinase, domain 1"/>
    <property type="match status" value="1"/>
</dbReference>
<dbReference type="Pfam" id="PF26191">
    <property type="entry name" value="RING-HC_RBR_RNF216"/>
    <property type="match status" value="1"/>
</dbReference>
<organism evidence="13 14">
    <name type="scientific">Rhodotorula mucilaginosa</name>
    <name type="common">Yeast</name>
    <name type="synonym">Rhodotorula rubra</name>
    <dbReference type="NCBI Taxonomy" id="5537"/>
    <lineage>
        <taxon>Eukaryota</taxon>
        <taxon>Fungi</taxon>
        <taxon>Dikarya</taxon>
        <taxon>Basidiomycota</taxon>
        <taxon>Pucciniomycotina</taxon>
        <taxon>Microbotryomycetes</taxon>
        <taxon>Sporidiobolales</taxon>
        <taxon>Sporidiobolaceae</taxon>
        <taxon>Rhodotorula</taxon>
    </lineage>
</organism>
<keyword evidence="2" id="KW-0597">Phosphoprotein</keyword>
<feature type="region of interest" description="Disordered" evidence="8">
    <location>
        <begin position="2018"/>
        <end position="2047"/>
    </location>
</feature>
<evidence type="ECO:0000256" key="3">
    <source>
        <dbReference type="ARBA" id="ARBA00022679"/>
    </source>
</evidence>
<feature type="transmembrane region" description="Helical" evidence="9">
    <location>
        <begin position="1917"/>
        <end position="1937"/>
    </location>
</feature>
<keyword evidence="6 7" id="KW-0067">ATP-binding</keyword>
<dbReference type="InterPro" id="IPR000961">
    <property type="entry name" value="AGC-kinase_C"/>
</dbReference>
<dbReference type="InterPro" id="IPR000008">
    <property type="entry name" value="C2_dom"/>
</dbReference>
<evidence type="ECO:0000256" key="1">
    <source>
        <dbReference type="ARBA" id="ARBA00022527"/>
    </source>
</evidence>
<feature type="compositionally biased region" description="Basic and acidic residues" evidence="8">
    <location>
        <begin position="1850"/>
        <end position="1859"/>
    </location>
</feature>
<dbReference type="OrthoDB" id="63267at2759"/>
<gene>
    <name evidence="13" type="ORF">C6P46_004497</name>
</gene>
<keyword evidence="3" id="KW-0808">Transferase</keyword>
<dbReference type="SMART" id="SM00220">
    <property type="entry name" value="S_TKc"/>
    <property type="match status" value="1"/>
</dbReference>
<keyword evidence="14" id="KW-1185">Reference proteome</keyword>
<feature type="region of interest" description="Disordered" evidence="8">
    <location>
        <begin position="2106"/>
        <end position="2130"/>
    </location>
</feature>
<evidence type="ECO:0000256" key="2">
    <source>
        <dbReference type="ARBA" id="ARBA00022553"/>
    </source>
</evidence>
<feature type="region of interest" description="Disordered" evidence="8">
    <location>
        <begin position="95"/>
        <end position="149"/>
    </location>
</feature>